<dbReference type="SMART" id="SM00516">
    <property type="entry name" value="SEC14"/>
    <property type="match status" value="1"/>
</dbReference>
<feature type="compositionally biased region" description="Basic and acidic residues" evidence="9">
    <location>
        <begin position="1507"/>
        <end position="1518"/>
    </location>
</feature>
<feature type="compositionally biased region" description="Polar residues" evidence="9">
    <location>
        <begin position="1999"/>
        <end position="2010"/>
    </location>
</feature>
<evidence type="ECO:0000256" key="7">
    <source>
        <dbReference type="ARBA" id="ARBA00042084"/>
    </source>
</evidence>
<feature type="compositionally biased region" description="Polar residues" evidence="9">
    <location>
        <begin position="2318"/>
        <end position="2352"/>
    </location>
</feature>
<proteinExistence type="inferred from homology"/>
<dbReference type="RefSeq" id="XP_033782849.1">
    <property type="nucleotide sequence ID" value="XM_033926958.1"/>
</dbReference>
<feature type="region of interest" description="Disordered" evidence="9">
    <location>
        <begin position="2151"/>
        <end position="2215"/>
    </location>
</feature>
<feature type="compositionally biased region" description="Polar residues" evidence="9">
    <location>
        <begin position="1761"/>
        <end position="1785"/>
    </location>
</feature>
<dbReference type="OrthoDB" id="19923at2759"/>
<feature type="compositionally biased region" description="Basic and acidic residues" evidence="9">
    <location>
        <begin position="3760"/>
        <end position="3770"/>
    </location>
</feature>
<comment type="subcellular location">
    <subcellularLocation>
        <location evidence="1">Cytoplasm</location>
    </subcellularLocation>
</comment>
<dbReference type="SUPFAM" id="SSF64182">
    <property type="entry name" value="DHH phosphoesterases"/>
    <property type="match status" value="1"/>
</dbReference>
<feature type="region of interest" description="Disordered" evidence="9">
    <location>
        <begin position="3373"/>
        <end position="3393"/>
    </location>
</feature>
<feature type="compositionally biased region" description="Polar residues" evidence="9">
    <location>
        <begin position="2239"/>
        <end position="2250"/>
    </location>
</feature>
<dbReference type="PROSITE" id="PS50191">
    <property type="entry name" value="CRAL_TRIO"/>
    <property type="match status" value="1"/>
</dbReference>
<dbReference type="SUPFAM" id="SSF52087">
    <property type="entry name" value="CRAL/TRIO domain"/>
    <property type="match status" value="1"/>
</dbReference>
<evidence type="ECO:0000256" key="6">
    <source>
        <dbReference type="ARBA" id="ARBA00039860"/>
    </source>
</evidence>
<feature type="compositionally biased region" description="Acidic residues" evidence="9">
    <location>
        <begin position="1466"/>
        <end position="1479"/>
    </location>
</feature>
<feature type="region of interest" description="Disordered" evidence="9">
    <location>
        <begin position="3753"/>
        <end position="3776"/>
    </location>
</feature>
<feature type="compositionally biased region" description="Low complexity" evidence="9">
    <location>
        <begin position="1918"/>
        <end position="1928"/>
    </location>
</feature>
<dbReference type="Gene3D" id="3.10.310.20">
    <property type="entry name" value="DHHA2 domain"/>
    <property type="match status" value="1"/>
</dbReference>
<dbReference type="InParanoid" id="A0A6P8PFY0"/>
<feature type="compositionally biased region" description="Polar residues" evidence="9">
    <location>
        <begin position="3550"/>
        <end position="3567"/>
    </location>
</feature>
<feature type="compositionally biased region" description="Basic and acidic residues" evidence="9">
    <location>
        <begin position="2066"/>
        <end position="2077"/>
    </location>
</feature>
<organism evidence="11 12">
    <name type="scientific">Geotrypetes seraphini</name>
    <name type="common">Gaboon caecilian</name>
    <name type="synonym">Caecilia seraphini</name>
    <dbReference type="NCBI Taxonomy" id="260995"/>
    <lineage>
        <taxon>Eukaryota</taxon>
        <taxon>Metazoa</taxon>
        <taxon>Chordata</taxon>
        <taxon>Craniata</taxon>
        <taxon>Vertebrata</taxon>
        <taxon>Euteleostomi</taxon>
        <taxon>Amphibia</taxon>
        <taxon>Gymnophiona</taxon>
        <taxon>Geotrypetes</taxon>
    </lineage>
</organism>
<feature type="compositionally biased region" description="Polar residues" evidence="9">
    <location>
        <begin position="2078"/>
        <end position="2089"/>
    </location>
</feature>
<dbReference type="FunFam" id="3.10.310.20:FF:000002">
    <property type="entry name" value="Prune homolog 2 with BCH domain"/>
    <property type="match status" value="1"/>
</dbReference>
<sequence>MTMEEYLQRSKTRLSQSKRLVKVHVVLGSRTCDLDALISAVTYAYFLEKINSPDVLCLPVLNIPRMEFSYYSETRFILEELSIPESCLIFRDDINLQQLHEEGKLALTLVKSSELTSDDEFLESSVVKVINPDEQWDANLEVQESSSSLVLKEILQEKPELVTQQLAHLLRGSILFKCMATEHERVTEQEDEILTALEEKFPELPPREDIISDLEETKFHAQGLSIEEAMLKDVRELSDGEIKVAISTVYVSLEDFLNHRNTTDDLKMFLNKYGFDALVLLANYLSEEQLTRRQIVVYSENLELYNQICCELEEYQNPCLELEPFEYGCDQILVYQQENSLVNCDQIVLLLKEAINRRRPDMVPNSRTSSTEAVAGSAPLSQGSSGIMELYGSDLEPQPSSVNFIDNPQDLNGAIQAQADVNVDLVSPDSGLATIRSSRSSKESSVFLSDDSPGVEGAGPHHSFLPGFDSYSPIPEGGIAEEQNPLSRKSSHNYDLFGFDLAPIPSIQSESESHSADYSMADDFFFHSDSSEGQPPTVQKELDEEHPLGNDRTNYSNDLLIAAIDDVSVTEFDDEFTQKQEYPEEYFEKTSSLIDFIDEESPASSSSEMHNNIEAKVPPTPMNSLVESSPLDNGPPIFFPQDVIEKINEIQGNVDSSQSHSRYSSWWSGTEREAKNCVSQNADIWKSSEHESVLQSPDSWLDQKANLLQENLNRGHPDSTFHQEEIGHSEFSKTDKWENQFSQRCNDSSDACAQEIRNVELIGEGIESSKAQSSSFQEVNEQKKDFDGFWMSNQPFSMTSDPWCPSSEANTHFSSETIDVWNKCDQEDNTKLSENLWGFPFLDSQKSSIKIPDESAVSKIDPSSFIEFSANTEAGKTNAQLFPDVYDKEREHLVDDRITLENTTADFRTSQKYMRNQYIVNDTESEPQLSNDNTGSWDMCKEDTEEGFLESHTPWEDSLLSYKCLDFSTSASGKDLIVSSPDTNYSTSDSNISPAFLGDEKESEEAIFDQNNSSNSEQNNVWNMADNQYTASPTYSNPENHDKWILLVEDTSQSTSVNSEAILSHGDKMLGLSEQTDSKYYIADYENSTSSSEDPGTVCNSSQKDNQSFLLHNESQSRIITIENEESYYRVIQNEASEAQDINMTSESEILTNETSSNGQVPENINEVSEPMPMPSIHYHHGCKPDLQEDHGVLWEHSIASAGLDHENDDLISEQLTISSIGKAIIQDDSSSAILLKQSCTSNLEMERFTSGTFDFLEKFHNSYNLKEFERSETDKETSQSSKTQVSVSLQDIPENLEIWNRTLQDDTESSTSPEEEGPFEPLNERERLSSGTVDLLEEIHNSYNIREYEKSGADNKTSQSSKTQVSISPKDISENQEIWNRTSQDDTESSTTAEEERPFELSNESERLSSGTLDLLEEIHNSYNLNEYEKSGTDKETSQSSKTQVSVSHQDVPENQEIWNRTSQDDTESSTSPEEEGPFEPSNEKERLSSRTLDLLEEIHNSYNLKEYEKSGADKETSQSSTTQVSASHQDIPENQEIWNRTSQDDTESSTSPEEEGPFEPSNEKERLSSRTLDLLEEIHNSYNLKEYEKSGADKETSQSSTTQVSVSHQDIPENQEIWNRTSQDDTESSTSPEEPEGPFEPSNERERLSSGTLDMLEEIHNSYNIREYEKSGTDKETSQSSKTQVSISPKDISENQEIWNRTSQDDTESSTSPEEPEGPFEPSNESERLSSGTLDLLEEIHNSYNLIEYEKLGADKETSQSPKTQVSVSHQDVSENQEIWNRTSQDDTESSTSPEEEGPFEPSNERERLSSGTLDLDEIHNSYNLKEYEKSGADKETSQSSTTQVSVSHQDIPENQEIWNRTSQDDTESSTSPEEPEGPFEPSNERERLSSGTLDMLEEIHNLNEYEKSGTDKETSQSSKTQVSVSHQDVPENQEIWNRTSQDDTESSTSPEEPEGPFEPSNESERLSSGTLDLLEEIHNSYNLIEYEKLGADKETSQSPKTQVSVSHQDVPENQEIWNRTSQDNTESSTSPEEEGPFEPSNERERLSSGTLDLDEIHNSYNLKEYEKLGADKETSQSPKTQVSVSHQDVPENQEIWNRTSQDNTESSTSPEEEGPFEPSNERERLSSGTLDLLDEIHNSYNLIEYEKLGADKETSQSPKTQVSVSHQDVPENQEIWNRTSQDDTESSTSPEEPEGPFEPSNESERLSSGTLDLLEEIHNSYNLIEYEKLGADKETSQSPKTQVSVSHQDVPENQEIWNRTSQDNTESSTSPEEEGPFEPSNERERLSSGTLDLDEIHNSYNLKEYEKLGADKETSQSPKTQVSVSHQDVSENQEIWNRTSQDNTESSISPEEAGPFEPSNERERFSSGTPDLLEEIHNSYNLKECERSGSDQEISRSSKIKVLVSHQDIPGNQEMWNKTLQNDTESSTTPKEEPFELSDERNISQRVLQTTDSWNTGIENVTTPKRESDSENTDEWDVSKGESTEQKYSHVTTEDRCRSQVKSDFQMKDLLESQSRVQEMSYEVSNHLDLWNSDTESISTDSETSDSYEAATINKVLQSDHQISLPYANHITLNSGDEMRADYAGPAETRLQEGQTSQYCESNEECAIMHHDFPRDLNGQNESECEATQPVRAGFAVGEVLTDTNRSKSTYQEKIVMQSYQEENDLWNGPTNDHTYSSETNPEISTVPENESVWETLETNMENVFFSHGNKDVWYTSKASDKESNAAISPEKDDLKNKTQMETNLYIIHKVPENLDVWNTQIDDDTESSLTSPDSSGISEDSEAISRDIRVSECYKVDTSKVSEPLLLDHSQSTETSPGMDKDSLNDPNALEEKLGTMHTDLKNVHSFNRANMDGITLETTIPETHEASGYLDSWDIIQEEIQRNVSHGNHDHSNIWNSLLANHDPQATGASEEKRHFSDNLDIWNIAVETHSVKNAGRDLKSESETFGFSDDVSDWWNTKTQEDKPLEVEQSVSNNGLENVQLENQNISTVPEQRDCALPGLTSDSSAKEIILTSTYLSEDSNDHFKPLWNDFLSQNEMQLEQTILQTVYYDEEDDKGYPGGIAVKNELEQLKHAEDQQHCDMVLTVTEGHLTDDQSTAHCSSTLLENMDQTHSHPDLENNTNILKQKDLQVQLPCSSVVFYENDPSYETWAKSSPSESAKTEIDQTTCLPDVLHDKAQCQLFSVDSSLWNCTESSFDQHFNIKAEGEIADVLSPSDHTQIHNDFPVLKENKQLSFLQVSVEDANFRLQQKSTLQPKVNESYQIQIVKGSNKLDKASYKNVAVPDSELKTEEARRVQTINSRLFSPDSESLVLLPKNTLDTSHADNDYIVCGNSTPADKPEKYLDTDTSDVYQGNMVKSTSVDYMEQEEFPTDKSDVSTPCTDSSSTTADCDIEHGSSIAEFPVVLDAKTHITDKEICIAKESVSVHQYENKVVSDIADNVDLEMENLLVCQKAWSEKPANMQAPEVDNFLPYLSFATETERDIIRDEMSPSLENEKVEILSSRQSEITASQTEQDHTKNLLFNTFDMCTPEDSVLASESVLNAESSNTLKRQENKVQTSNADSPAGGDIAPSYEAIINVMTIEGDDKIQTEMECEVMNTEAEDTTKQHTKDQNIAFEVSSTVDRVFAVVEANAQAEQIESHKSFSAVSPDRFQSISMRNEGESQAVLGLEWNSFQFVEKSPSVSPQRQADGEWSQEGLEHEQKWKIVSQVETLDSSPEECSSRTETEDSGSGQTVKELDFILNHELMEDSQGGSEEIKSLPKSSEEETFSPLTNLTGRENITAGMDTNTFELYTVSRNNELEEHSWQLPVDGVVTEQEMQQAESLQEERKIWQVPRSVSEDVGMDIPLDEGMLSPDGAELRPEPPNSLDLDGSHPRRIKLTAPNISLSLDQSEGSVLSDDNLDTPDELDINVDDLDTPDEADCFDYPAHEDRQTARNVFPKKGESIPEYTAEEEREDNRLWRTVVIGEQEQRIDMKVIEPYKRVISHGGYYGDGANAIIVFAACFLPDSSRADYNYVMENLFLYVISTLELMVAEDYMIVYLNGATPRRRMPGLGWMKRCYQMIDRRLRKNLKSFIIVHPSWFIRTILAVTRPFISSKFSSKIKYVGSLAELSELIPMEYVHIPESIVKYDEERCFTRRVRLDEELREASEAANWGTTRCRSNEPEMTFMESEFDKKSEENV</sequence>
<dbReference type="InterPro" id="IPR038222">
    <property type="entry name" value="DHHA2_dom_sf"/>
</dbReference>
<feature type="compositionally biased region" description="Basic and acidic residues" evidence="9">
    <location>
        <begin position="1828"/>
        <end position="1839"/>
    </location>
</feature>
<keyword evidence="5" id="KW-0007">Acetylation</keyword>
<feature type="compositionally biased region" description="Low complexity" evidence="9">
    <location>
        <begin position="1519"/>
        <end position="1531"/>
    </location>
</feature>
<feature type="compositionally biased region" description="Basic and acidic residues" evidence="9">
    <location>
        <begin position="1428"/>
        <end position="1438"/>
    </location>
</feature>
<feature type="compositionally biased region" description="Polar residues" evidence="9">
    <location>
        <begin position="3381"/>
        <end position="3393"/>
    </location>
</feature>
<feature type="compositionally biased region" description="Polar residues" evidence="9">
    <location>
        <begin position="2258"/>
        <end position="2268"/>
    </location>
</feature>
<dbReference type="Pfam" id="PF12496">
    <property type="entry name" value="BNIP2"/>
    <property type="match status" value="1"/>
</dbReference>
<feature type="region of interest" description="Disordered" evidence="9">
    <location>
        <begin position="1348"/>
        <end position="1737"/>
    </location>
</feature>
<feature type="region of interest" description="Disordered" evidence="9">
    <location>
        <begin position="2809"/>
        <end position="2829"/>
    </location>
</feature>
<feature type="region of interest" description="Disordered" evidence="9">
    <location>
        <begin position="2767"/>
        <end position="2787"/>
    </location>
</feature>
<dbReference type="CTD" id="158471"/>
<evidence type="ECO:0000256" key="2">
    <source>
        <dbReference type="ARBA" id="ARBA00010331"/>
    </source>
</evidence>
<feature type="compositionally biased region" description="Polar residues" evidence="9">
    <location>
        <begin position="1355"/>
        <end position="1368"/>
    </location>
</feature>
<keyword evidence="3" id="KW-0963">Cytoplasm</keyword>
<dbReference type="Gene3D" id="3.40.525.10">
    <property type="entry name" value="CRAL-TRIO lipid binding domain"/>
    <property type="match status" value="1"/>
</dbReference>
<protein>
    <recommendedName>
        <fullName evidence="6">Protein prune homolog 2</fullName>
    </recommendedName>
    <alternativeName>
        <fullName evidence="7">BNIP2 motif-containing molecule at the C-terminal region 1</fullName>
    </alternativeName>
</protein>
<dbReference type="Gene3D" id="3.90.1640.10">
    <property type="entry name" value="inorganic pyrophosphatase (n-terminal core)"/>
    <property type="match status" value="1"/>
</dbReference>
<feature type="region of interest" description="Disordered" evidence="9">
    <location>
        <begin position="2410"/>
        <end position="2495"/>
    </location>
</feature>
<evidence type="ECO:0000313" key="12">
    <source>
        <dbReference type="RefSeq" id="XP_033782849.1"/>
    </source>
</evidence>
<feature type="region of interest" description="Disordered" evidence="9">
    <location>
        <begin position="3717"/>
        <end position="3738"/>
    </location>
</feature>
<feature type="compositionally biased region" description="Basic and acidic residues" evidence="9">
    <location>
        <begin position="1395"/>
        <end position="1408"/>
    </location>
</feature>
<feature type="region of interest" description="Disordered" evidence="9">
    <location>
        <begin position="2233"/>
        <end position="2372"/>
    </location>
</feature>
<feature type="compositionally biased region" description="Basic and acidic residues" evidence="9">
    <location>
        <begin position="2480"/>
        <end position="2495"/>
    </location>
</feature>
<dbReference type="InterPro" id="IPR036865">
    <property type="entry name" value="CRAL-TRIO_dom_sf"/>
</dbReference>
<dbReference type="GeneID" id="117351552"/>
<comment type="function">
    <text evidence="8">May play an important role in regulating differentiation, survival and aggressiveness of the tumor cells.</text>
</comment>
<dbReference type="PANTHER" id="PTHR12112">
    <property type="entry name" value="BNIP - RELATED"/>
    <property type="match status" value="1"/>
</dbReference>
<name>A0A6P8PFY0_GEOSA</name>
<feature type="compositionally biased region" description="Low complexity" evidence="9">
    <location>
        <begin position="1840"/>
        <end position="1850"/>
    </location>
</feature>
<feature type="compositionally biased region" description="Basic and acidic residues" evidence="9">
    <location>
        <begin position="1587"/>
        <end position="1598"/>
    </location>
</feature>
<dbReference type="Pfam" id="PF13716">
    <property type="entry name" value="CRAL_TRIO_2"/>
    <property type="match status" value="1"/>
</dbReference>
<evidence type="ECO:0000256" key="9">
    <source>
        <dbReference type="SAM" id="MobiDB-lite"/>
    </source>
</evidence>
<evidence type="ECO:0000256" key="3">
    <source>
        <dbReference type="ARBA" id="ARBA00022490"/>
    </source>
</evidence>
<dbReference type="GO" id="GO:0016462">
    <property type="term" value="F:pyrophosphatase activity"/>
    <property type="evidence" value="ECO:0007669"/>
    <property type="project" value="InterPro"/>
</dbReference>
<feature type="compositionally biased region" description="Basic and acidic residues" evidence="9">
    <location>
        <begin position="2433"/>
        <end position="2446"/>
    </location>
</feature>
<feature type="region of interest" description="Disordered" evidence="9">
    <location>
        <begin position="1305"/>
        <end position="1328"/>
    </location>
</feature>
<feature type="domain" description="CRAL-TRIO" evidence="10">
    <location>
        <begin position="3983"/>
        <end position="4130"/>
    </location>
</feature>
<feature type="compositionally biased region" description="Polar residues" evidence="9">
    <location>
        <begin position="2771"/>
        <end position="2782"/>
    </location>
</feature>
<dbReference type="InterPro" id="IPR004097">
    <property type="entry name" value="DHHA2"/>
</dbReference>
<feature type="compositionally biased region" description="Polar residues" evidence="9">
    <location>
        <begin position="2097"/>
        <end position="2107"/>
    </location>
</feature>
<keyword evidence="11" id="KW-1185">Reference proteome</keyword>
<evidence type="ECO:0000256" key="1">
    <source>
        <dbReference type="ARBA" id="ARBA00004496"/>
    </source>
</evidence>
<accession>A0A6P8PFY0</accession>
<dbReference type="InterPro" id="IPR001251">
    <property type="entry name" value="CRAL-TRIO_dom"/>
</dbReference>
<feature type="compositionally biased region" description="Basic and acidic residues" evidence="9">
    <location>
        <begin position="2306"/>
        <end position="2317"/>
    </location>
</feature>
<feature type="region of interest" description="Disordered" evidence="9">
    <location>
        <begin position="3857"/>
        <end position="3879"/>
    </location>
</feature>
<dbReference type="InterPro" id="IPR038763">
    <property type="entry name" value="DHH_sf"/>
</dbReference>
<feature type="compositionally biased region" description="Basic and acidic residues" evidence="9">
    <location>
        <begin position="1668"/>
        <end position="1679"/>
    </location>
</feature>
<dbReference type="Proteomes" id="UP000515159">
    <property type="component" value="Chromosome 1"/>
</dbReference>
<feature type="compositionally biased region" description="Polar residues" evidence="9">
    <location>
        <begin position="2158"/>
        <end position="2169"/>
    </location>
</feature>
<feature type="region of interest" description="Disordered" evidence="9">
    <location>
        <begin position="442"/>
        <end position="487"/>
    </location>
</feature>
<feature type="compositionally biased region" description="Acidic residues" evidence="9">
    <location>
        <begin position="1546"/>
        <end position="1559"/>
    </location>
</feature>
<evidence type="ECO:0000256" key="8">
    <source>
        <dbReference type="ARBA" id="ARBA00056879"/>
    </source>
</evidence>
<dbReference type="SMART" id="SM01131">
    <property type="entry name" value="DHHA2"/>
    <property type="match status" value="1"/>
</dbReference>
<dbReference type="CDD" id="cd00170">
    <property type="entry name" value="SEC14"/>
    <property type="match status" value="1"/>
</dbReference>
<feature type="region of interest" description="Disordered" evidence="9">
    <location>
        <begin position="3550"/>
        <end position="3574"/>
    </location>
</feature>
<dbReference type="GO" id="GO:0006915">
    <property type="term" value="P:apoptotic process"/>
    <property type="evidence" value="ECO:0007669"/>
    <property type="project" value="UniProtKB-KW"/>
</dbReference>
<dbReference type="InterPro" id="IPR022181">
    <property type="entry name" value="Bcl2-/adenovirus-E1B"/>
</dbReference>
<keyword evidence="4" id="KW-0053">Apoptosis</keyword>
<feature type="compositionally biased region" description="Polar residues" evidence="9">
    <location>
        <begin position="1680"/>
        <end position="1689"/>
    </location>
</feature>
<feature type="compositionally biased region" description="Acidic residues" evidence="9">
    <location>
        <begin position="1306"/>
        <end position="1319"/>
    </location>
</feature>
<dbReference type="PANTHER" id="PTHR12112:SF49">
    <property type="entry name" value="DHHA2 DOMAIN-CONTAINING PROTEIN"/>
    <property type="match status" value="1"/>
</dbReference>
<dbReference type="FunCoup" id="A0A6P8PFY0">
    <property type="interactions" value="1571"/>
</dbReference>
<evidence type="ECO:0000256" key="5">
    <source>
        <dbReference type="ARBA" id="ARBA00022990"/>
    </source>
</evidence>
<feature type="compositionally biased region" description="Polar residues" evidence="9">
    <location>
        <begin position="2417"/>
        <end position="2432"/>
    </location>
</feature>
<dbReference type="FunFam" id="3.90.1640.10:FF:000003">
    <property type="entry name" value="Prune homolog 2 with BCH domain"/>
    <property type="match status" value="1"/>
</dbReference>
<evidence type="ECO:0000259" key="10">
    <source>
        <dbReference type="PROSITE" id="PS50191"/>
    </source>
</evidence>
<dbReference type="FunFam" id="3.40.525.10:FF:000001">
    <property type="entry name" value="BCL2/adenovirus E1B protein-interacting protein 2"/>
    <property type="match status" value="1"/>
</dbReference>
<feature type="compositionally biased region" description="Polar residues" evidence="9">
    <location>
        <begin position="2018"/>
        <end position="2028"/>
    </location>
</feature>
<dbReference type="KEGG" id="gsh:117351552"/>
<feature type="compositionally biased region" description="Acidic residues" evidence="9">
    <location>
        <begin position="1788"/>
        <end position="1801"/>
    </location>
</feature>
<feature type="compositionally biased region" description="Low complexity" evidence="9">
    <location>
        <begin position="1439"/>
        <end position="1449"/>
    </location>
</feature>
<feature type="compositionally biased region" description="Basic and acidic residues" evidence="9">
    <location>
        <begin position="1900"/>
        <end position="1917"/>
    </location>
</feature>
<dbReference type="GO" id="GO:0005737">
    <property type="term" value="C:cytoplasm"/>
    <property type="evidence" value="ECO:0007669"/>
    <property type="project" value="UniProtKB-SubCell"/>
</dbReference>
<reference evidence="12" key="1">
    <citation type="submission" date="2025-08" db="UniProtKB">
        <authorList>
            <consortium name="RefSeq"/>
        </authorList>
    </citation>
    <scope>IDENTIFICATION</scope>
</reference>
<evidence type="ECO:0000256" key="4">
    <source>
        <dbReference type="ARBA" id="ARBA00022703"/>
    </source>
</evidence>
<comment type="similarity">
    <text evidence="2">Belongs to the PPase class C family. Prune subfamily.</text>
</comment>
<feature type="region of interest" description="Disordered" evidence="9">
    <location>
        <begin position="361"/>
        <end position="381"/>
    </location>
</feature>
<evidence type="ECO:0000313" key="11">
    <source>
        <dbReference type="Proteomes" id="UP000515159"/>
    </source>
</evidence>
<feature type="compositionally biased region" description="Polar residues" evidence="9">
    <location>
        <begin position="2447"/>
        <end position="2466"/>
    </location>
</feature>
<feature type="region of interest" description="Disordered" evidence="9">
    <location>
        <begin position="1993"/>
        <end position="2134"/>
    </location>
</feature>
<feature type="compositionally biased region" description="Low complexity" evidence="9">
    <location>
        <begin position="1599"/>
        <end position="1609"/>
    </location>
</feature>
<feature type="region of interest" description="Disordered" evidence="9">
    <location>
        <begin position="1755"/>
        <end position="1976"/>
    </location>
</feature>
<gene>
    <name evidence="12" type="primary">PRUNE2</name>
</gene>
<dbReference type="Pfam" id="PF02833">
    <property type="entry name" value="DHHA2"/>
    <property type="match status" value="1"/>
</dbReference>